<keyword evidence="1" id="KW-0175">Coiled coil</keyword>
<evidence type="ECO:0000256" key="2">
    <source>
        <dbReference type="SAM" id="SignalP"/>
    </source>
</evidence>
<dbReference type="EMBL" id="JAMSHT010000001">
    <property type="protein sequence ID" value="MCM8557681.1"/>
    <property type="molecule type" value="Genomic_DNA"/>
</dbReference>
<evidence type="ECO:0000313" key="4">
    <source>
        <dbReference type="EMBL" id="MCM8557681.1"/>
    </source>
</evidence>
<reference evidence="4" key="1">
    <citation type="submission" date="2022-06" db="EMBL/GenBank/DDBJ databases">
        <title>Sphingomicrobium sedimins sp. nov., a marine bacterium isolated from tidal flat.</title>
        <authorList>
            <person name="Kim C.-H."/>
            <person name="Yoo Y."/>
            <person name="Kim J.-J."/>
        </authorList>
    </citation>
    <scope>NUCLEOTIDE SEQUENCE</scope>
    <source>
        <strain evidence="4">GRR-S6-50</strain>
    </source>
</reference>
<comment type="caution">
    <text evidence="4">The sequence shown here is derived from an EMBL/GenBank/DDBJ whole genome shotgun (WGS) entry which is preliminary data.</text>
</comment>
<feature type="domain" description="DUF2059" evidence="3">
    <location>
        <begin position="220"/>
        <end position="255"/>
    </location>
</feature>
<keyword evidence="5" id="KW-1185">Reference proteome</keyword>
<keyword evidence="2" id="KW-0732">Signal</keyword>
<accession>A0A9X2J3U2</accession>
<dbReference type="InterPro" id="IPR018637">
    <property type="entry name" value="DUF2059"/>
</dbReference>
<feature type="signal peptide" evidence="2">
    <location>
        <begin position="1"/>
        <end position="22"/>
    </location>
</feature>
<gene>
    <name evidence="4" type="ORF">NDO55_07595</name>
</gene>
<name>A0A9X2J3U2_9SPHN</name>
<organism evidence="4 5">
    <name type="scientific">Sphingomicrobium sediminis</name>
    <dbReference type="NCBI Taxonomy" id="2950949"/>
    <lineage>
        <taxon>Bacteria</taxon>
        <taxon>Pseudomonadati</taxon>
        <taxon>Pseudomonadota</taxon>
        <taxon>Alphaproteobacteria</taxon>
        <taxon>Sphingomonadales</taxon>
        <taxon>Sphingomonadaceae</taxon>
        <taxon>Sphingomicrobium</taxon>
    </lineage>
</organism>
<evidence type="ECO:0000259" key="3">
    <source>
        <dbReference type="Pfam" id="PF09832"/>
    </source>
</evidence>
<feature type="coiled-coil region" evidence="1">
    <location>
        <begin position="343"/>
        <end position="385"/>
    </location>
</feature>
<protein>
    <submittedName>
        <fullName evidence="4">DUF2059 domain-containing protein</fullName>
    </submittedName>
</protein>
<dbReference type="Proteomes" id="UP001155128">
    <property type="component" value="Unassembled WGS sequence"/>
</dbReference>
<sequence>MKTKFALTVSAMAMAIATPAIAQDADEAPPVVVVTTQDAPPPVLTNVQEVDLDPSNAKMELALQAVDIYWPQGQAANTVNYVLGDYADRLLDTPIQELAREFGAQEMMELAAVAYEMGEGMDLFGFPGLGGMAGMDVPEAAADEDIEAAVEEDGEEFTAPPEMTPEQMQMAADMMLGALGDKTLREMILEEDEYFNERLAIVRDVMATEFPPVMADSEPRLREVMAELFADRFTESELLELAAFSQTETGMKLTRTFWTMSLEPSYYRAIIAAMPGFIRGMPRLVEAMETRFAEADLPPMFPEPEPFDEIACSEVEEGDEVDACYDDSWEVAEEAMEAEAVEIETATEEIQMSDEDLAAMYEEWAADAEAEAADYRARAEELRAGSED</sequence>
<evidence type="ECO:0000256" key="1">
    <source>
        <dbReference type="SAM" id="Coils"/>
    </source>
</evidence>
<dbReference type="RefSeq" id="WP_252113950.1">
    <property type="nucleotide sequence ID" value="NZ_JAMSHT010000001.1"/>
</dbReference>
<dbReference type="AlphaFoldDB" id="A0A9X2J3U2"/>
<proteinExistence type="predicted"/>
<dbReference type="Pfam" id="PF09832">
    <property type="entry name" value="DUF2059"/>
    <property type="match status" value="1"/>
</dbReference>
<evidence type="ECO:0000313" key="5">
    <source>
        <dbReference type="Proteomes" id="UP001155128"/>
    </source>
</evidence>
<feature type="chain" id="PRO_5040801693" evidence="2">
    <location>
        <begin position="23"/>
        <end position="388"/>
    </location>
</feature>